<keyword evidence="17" id="KW-0675">Receptor</keyword>
<dbReference type="RefSeq" id="WP_120442584.1">
    <property type="nucleotide sequence ID" value="NZ_CP031078.1"/>
</dbReference>
<keyword evidence="9 13" id="KW-0798">TonB box</keyword>
<dbReference type="GO" id="GO:0044718">
    <property type="term" value="P:siderophore transmembrane transport"/>
    <property type="evidence" value="ECO:0007669"/>
    <property type="project" value="TreeGrafter"/>
</dbReference>
<feature type="compositionally biased region" description="Basic and acidic residues" evidence="14">
    <location>
        <begin position="520"/>
        <end position="530"/>
    </location>
</feature>
<dbReference type="PANTHER" id="PTHR30069:SF53">
    <property type="entry name" value="COLICIN I RECEPTOR-RELATED"/>
    <property type="match status" value="1"/>
</dbReference>
<evidence type="ECO:0000256" key="5">
    <source>
        <dbReference type="ARBA" id="ARBA00022692"/>
    </source>
</evidence>
<evidence type="ECO:0000256" key="7">
    <source>
        <dbReference type="ARBA" id="ARBA00023004"/>
    </source>
</evidence>
<evidence type="ECO:0000256" key="10">
    <source>
        <dbReference type="ARBA" id="ARBA00023136"/>
    </source>
</evidence>
<evidence type="ECO:0000259" key="16">
    <source>
        <dbReference type="SMART" id="SM00965"/>
    </source>
</evidence>
<dbReference type="Proteomes" id="UP000272010">
    <property type="component" value="Chromosome"/>
</dbReference>
<feature type="domain" description="Secretin/TonB short N-terminal" evidence="16">
    <location>
        <begin position="55"/>
        <end position="105"/>
    </location>
</feature>
<keyword evidence="11 12" id="KW-0998">Cell outer membrane</keyword>
<evidence type="ECO:0000256" key="11">
    <source>
        <dbReference type="ARBA" id="ARBA00023237"/>
    </source>
</evidence>
<dbReference type="SUPFAM" id="SSF56935">
    <property type="entry name" value="Porins"/>
    <property type="match status" value="1"/>
</dbReference>
<dbReference type="InterPro" id="IPR037066">
    <property type="entry name" value="Plug_dom_sf"/>
</dbReference>
<dbReference type="Pfam" id="PF00593">
    <property type="entry name" value="TonB_dep_Rec_b-barrel"/>
    <property type="match status" value="1"/>
</dbReference>
<dbReference type="GO" id="GO:0009279">
    <property type="term" value="C:cell outer membrane"/>
    <property type="evidence" value="ECO:0007669"/>
    <property type="project" value="UniProtKB-SubCell"/>
</dbReference>
<evidence type="ECO:0000256" key="13">
    <source>
        <dbReference type="RuleBase" id="RU003357"/>
    </source>
</evidence>
<feature type="chain" id="PRO_5017487281" evidence="15">
    <location>
        <begin position="28"/>
        <end position="729"/>
    </location>
</feature>
<keyword evidence="6 15" id="KW-0732">Signal</keyword>
<dbReference type="Gene3D" id="2.40.170.20">
    <property type="entry name" value="TonB-dependent receptor, beta-barrel domain"/>
    <property type="match status" value="1"/>
</dbReference>
<dbReference type="SMART" id="SM00965">
    <property type="entry name" value="STN"/>
    <property type="match status" value="1"/>
</dbReference>
<evidence type="ECO:0000256" key="15">
    <source>
        <dbReference type="SAM" id="SignalP"/>
    </source>
</evidence>
<sequence>MKRVSLLARHCALVALLSGATATATPAQTTRLLNLDLPAQPLAQAVNSIGQAAGISVLMQGEGTGNTSPPLRGEMTLGQALGQVLAGSGADYRFTRQGGLVVTLPAAGVAPDPDTVLLAPVVITATGSAQTLPDAPASMTVIIGKELLRHPGRSLAEALRGVPGLSVGAAGRDGGAPITMRGMGQPYVLFMVDGKPLGASEDAAYNGYGIGTKPGFLPPPSVVERVEIIRGPMSSLYGSAALGGVVHVITRPVPEHWSGRVDLGLTGGDGSAKQAGFALGGPLLRDRLGLLLYGARVGWHDSDADRPAPRAGNRTNLGGRLGWIPAEGQALDLDLWQSRLHFQTARRGAPRAGFSEVRNRGASLTHRLHWGEAETVSFLLRERTDFHIGNDSGHEALTFATRTALPLGAHALTFGFEHRREETRHDPERLPDAASTRPSRWHHALYAEGQFALTPDLTLTLGLRHDRNQHYGSALTPRFYAVWHATPALTLRGGIGAGYRVPALKQADDDVWEPSGGDGMSRDRGNSALRPERSTNYELGLAWQADSGLSLGATLFHSRFRDHITRRDLCRTPSGQAPACALNGGVYEAVTQYVNADGARLRGVEITFDVPLGGFEWAGSYTYSDSRITGGHDAGKPFHNLPRHVLALDVDWQATATTTLWTRAEYRSTAQALGRRAEIPAHAVLDLGLDYQLGEKATASLSLANIGNVRVGDEGPRPRRLSLVLNAAF</sequence>
<comment type="similarity">
    <text evidence="12 13">Belongs to the TonB-dependent receptor family.</text>
</comment>
<feature type="region of interest" description="Disordered" evidence="14">
    <location>
        <begin position="510"/>
        <end position="530"/>
    </location>
</feature>
<protein>
    <submittedName>
        <fullName evidence="17">TonB-dependent receptor</fullName>
    </submittedName>
</protein>
<dbReference type="CDD" id="cd01347">
    <property type="entry name" value="ligand_gated_channel"/>
    <property type="match status" value="1"/>
</dbReference>
<dbReference type="InterPro" id="IPR000531">
    <property type="entry name" value="Beta-barrel_TonB"/>
</dbReference>
<keyword evidence="7" id="KW-0408">Iron</keyword>
<comment type="subcellular location">
    <subcellularLocation>
        <location evidence="1 12">Cell outer membrane</location>
        <topology evidence="1 12">Multi-pass membrane protein</topology>
    </subcellularLocation>
</comment>
<evidence type="ECO:0000256" key="14">
    <source>
        <dbReference type="SAM" id="MobiDB-lite"/>
    </source>
</evidence>
<organism evidence="17 18">
    <name type="scientific">Paracoccus yeei</name>
    <dbReference type="NCBI Taxonomy" id="147645"/>
    <lineage>
        <taxon>Bacteria</taxon>
        <taxon>Pseudomonadati</taxon>
        <taxon>Pseudomonadota</taxon>
        <taxon>Alphaproteobacteria</taxon>
        <taxon>Rhodobacterales</taxon>
        <taxon>Paracoccaceae</taxon>
        <taxon>Paracoccus</taxon>
    </lineage>
</organism>
<keyword evidence="5 12" id="KW-0812">Transmembrane</keyword>
<accession>A0A386UNB7</accession>
<evidence type="ECO:0000313" key="18">
    <source>
        <dbReference type="Proteomes" id="UP000272010"/>
    </source>
</evidence>
<name>A0A386UNB7_9RHOB</name>
<evidence type="ECO:0000256" key="4">
    <source>
        <dbReference type="ARBA" id="ARBA00022496"/>
    </source>
</evidence>
<dbReference type="AlphaFoldDB" id="A0A386UNB7"/>
<evidence type="ECO:0000256" key="1">
    <source>
        <dbReference type="ARBA" id="ARBA00004571"/>
    </source>
</evidence>
<dbReference type="InterPro" id="IPR036942">
    <property type="entry name" value="Beta-barrel_TonB_sf"/>
</dbReference>
<keyword evidence="4" id="KW-0410">Iron transport</keyword>
<feature type="signal peptide" evidence="15">
    <location>
        <begin position="1"/>
        <end position="27"/>
    </location>
</feature>
<proteinExistence type="inferred from homology"/>
<dbReference type="Pfam" id="PF07715">
    <property type="entry name" value="Plug"/>
    <property type="match status" value="1"/>
</dbReference>
<dbReference type="InterPro" id="IPR039426">
    <property type="entry name" value="TonB-dep_rcpt-like"/>
</dbReference>
<dbReference type="InterPro" id="IPR011662">
    <property type="entry name" value="Secretin/TonB_short_N"/>
</dbReference>
<evidence type="ECO:0000256" key="6">
    <source>
        <dbReference type="ARBA" id="ARBA00022729"/>
    </source>
</evidence>
<keyword evidence="10 12" id="KW-0472">Membrane</keyword>
<evidence type="ECO:0000256" key="3">
    <source>
        <dbReference type="ARBA" id="ARBA00022452"/>
    </source>
</evidence>
<reference evidence="18" key="1">
    <citation type="submission" date="2018-07" db="EMBL/GenBank/DDBJ databases">
        <title>Genome Structure of the Opportunistic Pathogen Paracoccus yeei (Alphaproteobacteria) and Identification of Putative Virulence Factors.</title>
        <authorList>
            <person name="Lasek R."/>
            <person name="Szuplewska M."/>
            <person name="Mitura M."/>
            <person name="Decewicz P."/>
            <person name="Chmielowska C."/>
            <person name="Pawlot A."/>
            <person name="Sentkowska D."/>
            <person name="Czarnecki J."/>
            <person name="Bartosik D."/>
        </authorList>
    </citation>
    <scope>NUCLEOTIDE SEQUENCE [LARGE SCALE GENOMIC DNA]</scope>
    <source>
        <strain evidence="18">CCUG 32053</strain>
    </source>
</reference>
<evidence type="ECO:0000256" key="12">
    <source>
        <dbReference type="PROSITE-ProRule" id="PRU01360"/>
    </source>
</evidence>
<evidence type="ECO:0000256" key="9">
    <source>
        <dbReference type="ARBA" id="ARBA00023077"/>
    </source>
</evidence>
<dbReference type="PROSITE" id="PS52016">
    <property type="entry name" value="TONB_DEPENDENT_REC_3"/>
    <property type="match status" value="1"/>
</dbReference>
<keyword evidence="3 12" id="KW-1134">Transmembrane beta strand</keyword>
<gene>
    <name evidence="17" type="ORF">PY32053_02601</name>
</gene>
<dbReference type="GO" id="GO:0015344">
    <property type="term" value="F:siderophore uptake transmembrane transporter activity"/>
    <property type="evidence" value="ECO:0007669"/>
    <property type="project" value="TreeGrafter"/>
</dbReference>
<dbReference type="EMBL" id="CP031078">
    <property type="protein sequence ID" value="AYF02194.1"/>
    <property type="molecule type" value="Genomic_DNA"/>
</dbReference>
<evidence type="ECO:0000256" key="8">
    <source>
        <dbReference type="ARBA" id="ARBA00023065"/>
    </source>
</evidence>
<evidence type="ECO:0000313" key="17">
    <source>
        <dbReference type="EMBL" id="AYF02194.1"/>
    </source>
</evidence>
<evidence type="ECO:0000256" key="2">
    <source>
        <dbReference type="ARBA" id="ARBA00022448"/>
    </source>
</evidence>
<dbReference type="PANTHER" id="PTHR30069">
    <property type="entry name" value="TONB-DEPENDENT OUTER MEMBRANE RECEPTOR"/>
    <property type="match status" value="1"/>
</dbReference>
<keyword evidence="2 12" id="KW-0813">Transport</keyword>
<dbReference type="Gene3D" id="3.55.50.30">
    <property type="match status" value="1"/>
</dbReference>
<dbReference type="Gene3D" id="2.170.130.10">
    <property type="entry name" value="TonB-dependent receptor, plug domain"/>
    <property type="match status" value="1"/>
</dbReference>
<keyword evidence="8" id="KW-0406">Ion transport</keyword>
<dbReference type="InterPro" id="IPR012910">
    <property type="entry name" value="Plug_dom"/>
</dbReference>